<evidence type="ECO:0000313" key="1">
    <source>
        <dbReference type="EMBL" id="EDN97925.1"/>
    </source>
</evidence>
<dbReference type="KEGG" id="ssl:SS1G_12780"/>
<name>A7F5A4_SCLS1</name>
<dbReference type="Proteomes" id="UP000001312">
    <property type="component" value="Unassembled WGS sequence"/>
</dbReference>
<keyword evidence="2" id="KW-1185">Reference proteome</keyword>
<dbReference type="InParanoid" id="A7F5A4"/>
<protein>
    <submittedName>
        <fullName evidence="1">Uncharacterized protein</fullName>
    </submittedName>
</protein>
<dbReference type="RefSeq" id="XP_001586204.1">
    <property type="nucleotide sequence ID" value="XM_001586154.1"/>
</dbReference>
<organism evidence="1 2">
    <name type="scientific">Sclerotinia sclerotiorum (strain ATCC 18683 / 1980 / Ss-1)</name>
    <name type="common">White mold</name>
    <name type="synonym">Whetzelinia sclerotiorum</name>
    <dbReference type="NCBI Taxonomy" id="665079"/>
    <lineage>
        <taxon>Eukaryota</taxon>
        <taxon>Fungi</taxon>
        <taxon>Dikarya</taxon>
        <taxon>Ascomycota</taxon>
        <taxon>Pezizomycotina</taxon>
        <taxon>Leotiomycetes</taxon>
        <taxon>Helotiales</taxon>
        <taxon>Sclerotiniaceae</taxon>
        <taxon>Sclerotinia</taxon>
    </lineage>
</organism>
<reference evidence="2" key="1">
    <citation type="journal article" date="2011" name="PLoS Genet.">
        <title>Genomic analysis of the necrotrophic fungal pathogens Sclerotinia sclerotiorum and Botrytis cinerea.</title>
        <authorList>
            <person name="Amselem J."/>
            <person name="Cuomo C.A."/>
            <person name="van Kan J.A."/>
            <person name="Viaud M."/>
            <person name="Benito E.P."/>
            <person name="Couloux A."/>
            <person name="Coutinho P.M."/>
            <person name="de Vries R.P."/>
            <person name="Dyer P.S."/>
            <person name="Fillinger S."/>
            <person name="Fournier E."/>
            <person name="Gout L."/>
            <person name="Hahn M."/>
            <person name="Kohn L."/>
            <person name="Lapalu N."/>
            <person name="Plummer K.M."/>
            <person name="Pradier J.M."/>
            <person name="Quevillon E."/>
            <person name="Sharon A."/>
            <person name="Simon A."/>
            <person name="ten Have A."/>
            <person name="Tudzynski B."/>
            <person name="Tudzynski P."/>
            <person name="Wincker P."/>
            <person name="Andrew M."/>
            <person name="Anthouard V."/>
            <person name="Beever R.E."/>
            <person name="Beffa R."/>
            <person name="Benoit I."/>
            <person name="Bouzid O."/>
            <person name="Brault B."/>
            <person name="Chen Z."/>
            <person name="Choquer M."/>
            <person name="Collemare J."/>
            <person name="Cotton P."/>
            <person name="Danchin E.G."/>
            <person name="Da Silva C."/>
            <person name="Gautier A."/>
            <person name="Giraud C."/>
            <person name="Giraud T."/>
            <person name="Gonzalez C."/>
            <person name="Grossetete S."/>
            <person name="Guldener U."/>
            <person name="Henrissat B."/>
            <person name="Howlett B.J."/>
            <person name="Kodira C."/>
            <person name="Kretschmer M."/>
            <person name="Lappartient A."/>
            <person name="Leroch M."/>
            <person name="Levis C."/>
            <person name="Mauceli E."/>
            <person name="Neuveglise C."/>
            <person name="Oeser B."/>
            <person name="Pearson M."/>
            <person name="Poulain J."/>
            <person name="Poussereau N."/>
            <person name="Quesneville H."/>
            <person name="Rascle C."/>
            <person name="Schumacher J."/>
            <person name="Segurens B."/>
            <person name="Sexton A."/>
            <person name="Silva E."/>
            <person name="Sirven C."/>
            <person name="Soanes D.M."/>
            <person name="Talbot N.J."/>
            <person name="Templeton M."/>
            <person name="Yandava C."/>
            <person name="Yarden O."/>
            <person name="Zeng Q."/>
            <person name="Rollins J.A."/>
            <person name="Lebrun M.H."/>
            <person name="Dickman M."/>
        </authorList>
    </citation>
    <scope>NUCLEOTIDE SEQUENCE [LARGE SCALE GENOMIC DNA]</scope>
    <source>
        <strain evidence="2">ATCC 18683 / 1980 / Ss-1</strain>
    </source>
</reference>
<gene>
    <name evidence="1" type="ORF">SS1G_12780</name>
</gene>
<accession>A7F5A4</accession>
<dbReference type="GeneID" id="5482194"/>
<dbReference type="AlphaFoldDB" id="A7F5A4"/>
<evidence type="ECO:0000313" key="2">
    <source>
        <dbReference type="Proteomes" id="UP000001312"/>
    </source>
</evidence>
<sequence>MPKYWCDGTKSHQHRVFHYEEGENAQNFDAVQGLAGLAFGKIGNRKREEKPGQNLNDWRYMAIINYGPVPHND</sequence>
<proteinExistence type="predicted"/>
<dbReference type="EMBL" id="CH476642">
    <property type="protein sequence ID" value="EDN97925.1"/>
    <property type="molecule type" value="Genomic_DNA"/>
</dbReference>